<sequence>MVYNDDLDNVCFYLEKARTELYKTVQLHNRNAIGQNDPAGCIVLPPDDWKAEYDGQVITVHIPDYVPMTRKRVPGASDRWVANTRAVLWSLPVCPKFDKAFILIKIFAPATNWDADNRDVKAIINGIVRAHVIPDDTCEHMAYGVDGKPDEKPHTIVHIFSYDQLAEILPSLCK</sequence>
<dbReference type="HOGENOM" id="CLU_1538246_0_0_9"/>
<evidence type="ECO:0000313" key="1">
    <source>
        <dbReference type="EMBL" id="AEE97554.1"/>
    </source>
</evidence>
<evidence type="ECO:0000313" key="2">
    <source>
        <dbReference type="Proteomes" id="UP000008457"/>
    </source>
</evidence>
<dbReference type="EMBL" id="CP002360">
    <property type="protein sequence ID" value="AEE97554.1"/>
    <property type="molecule type" value="Genomic_DNA"/>
</dbReference>
<proteinExistence type="predicted"/>
<dbReference type="Proteomes" id="UP000008457">
    <property type="component" value="Chromosome"/>
</dbReference>
<organism evidence="1 2">
    <name type="scientific">Mahella australiensis (strain DSM 15567 / CIP 107919 / 50-1 BON)</name>
    <dbReference type="NCBI Taxonomy" id="697281"/>
    <lineage>
        <taxon>Bacteria</taxon>
        <taxon>Bacillati</taxon>
        <taxon>Bacillota</taxon>
        <taxon>Clostridia</taxon>
        <taxon>Thermoanaerobacterales</taxon>
        <taxon>Thermoanaerobacterales Family IV. Incertae Sedis</taxon>
        <taxon>Mahella</taxon>
    </lineage>
</organism>
<accession>F3ZWE5</accession>
<dbReference type="AlphaFoldDB" id="F3ZWE5"/>
<keyword evidence="2" id="KW-1185">Reference proteome</keyword>
<dbReference type="STRING" id="697281.Mahau_2390"/>
<dbReference type="eggNOG" id="ENOG5033EQC">
    <property type="taxonomic scope" value="Bacteria"/>
</dbReference>
<dbReference type="KEGG" id="mas:Mahau_2390"/>
<protein>
    <submittedName>
        <fullName evidence="1">Uncharacterized protein</fullName>
    </submittedName>
</protein>
<reference evidence="2" key="1">
    <citation type="submission" date="2010-11" db="EMBL/GenBank/DDBJ databases">
        <title>The complete genome of Mahella australiensis DSM 15567.</title>
        <authorList>
            <consortium name="US DOE Joint Genome Institute (JGI-PGF)"/>
            <person name="Lucas S."/>
            <person name="Copeland A."/>
            <person name="Lapidus A."/>
            <person name="Bruce D."/>
            <person name="Goodwin L."/>
            <person name="Pitluck S."/>
            <person name="Kyrpides N."/>
            <person name="Mavromatis K."/>
            <person name="Pagani I."/>
            <person name="Ivanova N."/>
            <person name="Teshima H."/>
            <person name="Brettin T."/>
            <person name="Detter J.C."/>
            <person name="Han C."/>
            <person name="Tapia R."/>
            <person name="Land M."/>
            <person name="Hauser L."/>
            <person name="Markowitz V."/>
            <person name="Cheng J.-F."/>
            <person name="Hugenholtz P."/>
            <person name="Woyke T."/>
            <person name="Wu D."/>
            <person name="Spring S."/>
            <person name="Pukall R."/>
            <person name="Steenblock K."/>
            <person name="Schneider S."/>
            <person name="Klenk H.-P."/>
            <person name="Eisen J.A."/>
        </authorList>
    </citation>
    <scope>NUCLEOTIDE SEQUENCE [LARGE SCALE GENOMIC DNA]</scope>
    <source>
        <strain evidence="2">DSM 15567 / CIP 107919 / 50-1 BON</strain>
    </source>
</reference>
<dbReference type="OrthoDB" id="1898172at2"/>
<name>F3ZWE5_MAHA5</name>
<dbReference type="RefSeq" id="WP_013781980.1">
    <property type="nucleotide sequence ID" value="NC_015520.1"/>
</dbReference>
<reference evidence="1 2" key="2">
    <citation type="journal article" date="2011" name="Stand. Genomic Sci.">
        <title>Complete genome sequence of Mahella australiensis type strain (50-1 BON).</title>
        <authorList>
            <person name="Sikorski J."/>
            <person name="Teshima H."/>
            <person name="Nolan M."/>
            <person name="Lucas S."/>
            <person name="Hammon N."/>
            <person name="Deshpande S."/>
            <person name="Cheng J.F."/>
            <person name="Pitluck S."/>
            <person name="Liolios K."/>
            <person name="Pagani I."/>
            <person name="Ivanova N."/>
            <person name="Huntemann M."/>
            <person name="Mavromatis K."/>
            <person name="Ovchinikova G."/>
            <person name="Pati A."/>
            <person name="Tapia R."/>
            <person name="Han C."/>
            <person name="Goodwin L."/>
            <person name="Chen A."/>
            <person name="Palaniappan K."/>
            <person name="Land M."/>
            <person name="Hauser L."/>
            <person name="Ngatchou-Djao O.D."/>
            <person name="Rohde M."/>
            <person name="Pukall R."/>
            <person name="Spring S."/>
            <person name="Abt B."/>
            <person name="Goker M."/>
            <person name="Detter J.C."/>
            <person name="Woyke T."/>
            <person name="Bristow J."/>
            <person name="Markowitz V."/>
            <person name="Hugenholtz P."/>
            <person name="Eisen J.A."/>
            <person name="Kyrpides N.C."/>
            <person name="Klenk H.P."/>
            <person name="Lapidus A."/>
        </authorList>
    </citation>
    <scope>NUCLEOTIDE SEQUENCE [LARGE SCALE GENOMIC DNA]</scope>
    <source>
        <strain evidence="2">DSM 15567 / CIP 107919 / 50-1 BON</strain>
    </source>
</reference>
<gene>
    <name evidence="1" type="ordered locus">Mahau_2390</name>
</gene>